<gene>
    <name evidence="6" type="ordered locus">Cyan7822_2329</name>
</gene>
<dbReference type="eggNOG" id="COG0325">
    <property type="taxonomic scope" value="Bacteria"/>
</dbReference>
<dbReference type="InterPro" id="IPR011078">
    <property type="entry name" value="PyrdxlP_homeostasis"/>
</dbReference>
<dbReference type="InterPro" id="IPR029066">
    <property type="entry name" value="PLP-binding_barrel"/>
</dbReference>
<keyword evidence="1 2" id="KW-0663">Pyridoxal phosphate</keyword>
<evidence type="ECO:0000259" key="5">
    <source>
        <dbReference type="Pfam" id="PF01168"/>
    </source>
</evidence>
<name>E0UF55_GLOV7</name>
<feature type="modified residue" description="N6-(pyridoxal phosphate)lysine" evidence="2 3">
    <location>
        <position position="25"/>
    </location>
</feature>
<evidence type="ECO:0000256" key="2">
    <source>
        <dbReference type="HAMAP-Rule" id="MF_02087"/>
    </source>
</evidence>
<dbReference type="CDD" id="cd00635">
    <property type="entry name" value="PLPDE_III_YBL036c_like"/>
    <property type="match status" value="1"/>
</dbReference>
<dbReference type="FunFam" id="3.20.20.10:FF:000018">
    <property type="entry name" value="Pyridoxal phosphate homeostasis protein"/>
    <property type="match status" value="1"/>
</dbReference>
<dbReference type="Gene3D" id="3.20.20.10">
    <property type="entry name" value="Alanine racemase"/>
    <property type="match status" value="1"/>
</dbReference>
<evidence type="ECO:0000256" key="1">
    <source>
        <dbReference type="ARBA" id="ARBA00022898"/>
    </source>
</evidence>
<dbReference type="HOGENOM" id="CLU_059988_1_3_3"/>
<comment type="cofactor">
    <cofactor evidence="3">
        <name>pyridoxal 5'-phosphate</name>
        <dbReference type="ChEBI" id="CHEBI:597326"/>
    </cofactor>
</comment>
<dbReference type="PIRSF" id="PIRSF004848">
    <property type="entry name" value="YBL036c_PLPDEIII"/>
    <property type="match status" value="1"/>
</dbReference>
<dbReference type="HAMAP" id="MF_02087">
    <property type="entry name" value="PLP_homeostasis"/>
    <property type="match status" value="1"/>
</dbReference>
<dbReference type="PANTHER" id="PTHR10146">
    <property type="entry name" value="PROLINE SYNTHETASE CO-TRANSCRIBED BACTERIAL HOMOLOG PROTEIN"/>
    <property type="match status" value="1"/>
</dbReference>
<dbReference type="Proteomes" id="UP000008206">
    <property type="component" value="Chromosome"/>
</dbReference>
<keyword evidence="7" id="KW-1185">Reference proteome</keyword>
<comment type="similarity">
    <text evidence="2 4">Belongs to the pyridoxal phosphate-binding protein YggS/PROSC family.</text>
</comment>
<dbReference type="SUPFAM" id="SSF51419">
    <property type="entry name" value="PLP-binding barrel"/>
    <property type="match status" value="1"/>
</dbReference>
<protein>
    <recommendedName>
        <fullName evidence="2">Pyridoxal phosphate homeostasis protein</fullName>
        <shortName evidence="2">PLP homeostasis protein</shortName>
    </recommendedName>
</protein>
<dbReference type="EMBL" id="CP002198">
    <property type="protein sequence ID" value="ADN14307.1"/>
    <property type="molecule type" value="Genomic_DNA"/>
</dbReference>
<dbReference type="OrthoDB" id="9804072at2"/>
<dbReference type="GO" id="GO:0030170">
    <property type="term" value="F:pyridoxal phosphate binding"/>
    <property type="evidence" value="ECO:0007669"/>
    <property type="project" value="UniProtKB-UniRule"/>
</dbReference>
<proteinExistence type="inferred from homology"/>
<dbReference type="NCBIfam" id="TIGR00044">
    <property type="entry name" value="YggS family pyridoxal phosphate-dependent enzyme"/>
    <property type="match status" value="1"/>
</dbReference>
<comment type="function">
    <text evidence="2">Pyridoxal 5'-phosphate (PLP)-binding protein, which is involved in PLP homeostasis.</text>
</comment>
<evidence type="ECO:0000313" key="7">
    <source>
        <dbReference type="Proteomes" id="UP000008206"/>
    </source>
</evidence>
<dbReference type="Pfam" id="PF01168">
    <property type="entry name" value="Ala_racemase_N"/>
    <property type="match status" value="1"/>
</dbReference>
<feature type="domain" description="Alanine racemase N-terminal" evidence="5">
    <location>
        <begin position="3"/>
        <end position="217"/>
    </location>
</feature>
<dbReference type="PANTHER" id="PTHR10146:SF14">
    <property type="entry name" value="PYRIDOXAL PHOSPHATE HOMEOSTASIS PROTEIN"/>
    <property type="match status" value="1"/>
</dbReference>
<evidence type="ECO:0000256" key="3">
    <source>
        <dbReference type="PIRSR" id="PIRSR004848-1"/>
    </source>
</evidence>
<evidence type="ECO:0000256" key="4">
    <source>
        <dbReference type="RuleBase" id="RU004514"/>
    </source>
</evidence>
<evidence type="ECO:0000313" key="6">
    <source>
        <dbReference type="EMBL" id="ADN14307.1"/>
    </source>
</evidence>
<dbReference type="AlphaFoldDB" id="E0UF55"/>
<sequence length="218" mass="24960">MTIAQRIDQIRSFIPSHVRLIAVTKQVPTEAMREAYQAGIRDFAENRLQEALVKQEQLQDLPDLCWHFIGHLQSNKAKKVLESFEWIHSVDSLELLQRLDRLAKELSNVPRICLQVKVLPDPNKYGWPIPEFLQDIPQIEKCCQLKIQGLMTILPLGLNEAEIKAAFETTRKLALQVNGQSQLEIRELSMGMSDDYQWAVGEGATMIRLGRILFGERA</sequence>
<dbReference type="RefSeq" id="WP_013322412.1">
    <property type="nucleotide sequence ID" value="NC_014501.1"/>
</dbReference>
<dbReference type="InterPro" id="IPR001608">
    <property type="entry name" value="Ala_racemase_N"/>
</dbReference>
<reference evidence="7" key="1">
    <citation type="journal article" date="2011" name="MBio">
        <title>Novel metabolic attributes of the genus Cyanothece, comprising a group of unicellular nitrogen-fixing Cyanobacteria.</title>
        <authorList>
            <person name="Bandyopadhyay A."/>
            <person name="Elvitigala T."/>
            <person name="Welsh E."/>
            <person name="Stockel J."/>
            <person name="Liberton M."/>
            <person name="Min H."/>
            <person name="Sherman L.A."/>
            <person name="Pakrasi H.B."/>
        </authorList>
    </citation>
    <scope>NUCLEOTIDE SEQUENCE [LARGE SCALE GENOMIC DNA]</scope>
    <source>
        <strain evidence="7">PCC 7822</strain>
    </source>
</reference>
<dbReference type="PROSITE" id="PS01211">
    <property type="entry name" value="UPF0001"/>
    <property type="match status" value="1"/>
</dbReference>
<accession>E0UF55</accession>
<dbReference type="STRING" id="497965.Cyan7822_2329"/>
<organism evidence="6 7">
    <name type="scientific">Gloeothece verrucosa (strain PCC 7822)</name>
    <name type="common">Cyanothece sp. (strain PCC 7822)</name>
    <dbReference type="NCBI Taxonomy" id="497965"/>
    <lineage>
        <taxon>Bacteria</taxon>
        <taxon>Bacillati</taxon>
        <taxon>Cyanobacteriota</taxon>
        <taxon>Cyanophyceae</taxon>
        <taxon>Oscillatoriophycideae</taxon>
        <taxon>Chroococcales</taxon>
        <taxon>Aphanothecaceae</taxon>
        <taxon>Gloeothece</taxon>
        <taxon>Gloeothece verrucosa</taxon>
    </lineage>
</organism>
<dbReference type="KEGG" id="cyj:Cyan7822_2329"/>